<feature type="compositionally biased region" description="Pro residues" evidence="2">
    <location>
        <begin position="409"/>
        <end position="419"/>
    </location>
</feature>
<feature type="compositionally biased region" description="Acidic residues" evidence="2">
    <location>
        <begin position="163"/>
        <end position="172"/>
    </location>
</feature>
<evidence type="ECO:0000313" key="3">
    <source>
        <dbReference type="EMBL" id="RKP27545.1"/>
    </source>
</evidence>
<protein>
    <submittedName>
        <fullName evidence="3">Uncharacterized protein</fullName>
    </submittedName>
</protein>
<feature type="region of interest" description="Disordered" evidence="2">
    <location>
        <begin position="26"/>
        <end position="88"/>
    </location>
</feature>
<dbReference type="AlphaFoldDB" id="A0A4P9Z4Y9"/>
<dbReference type="Proteomes" id="UP000278143">
    <property type="component" value="Unassembled WGS sequence"/>
</dbReference>
<accession>A0A4P9Z4Y9</accession>
<evidence type="ECO:0000256" key="2">
    <source>
        <dbReference type="SAM" id="MobiDB-lite"/>
    </source>
</evidence>
<evidence type="ECO:0000313" key="4">
    <source>
        <dbReference type="Proteomes" id="UP000278143"/>
    </source>
</evidence>
<feature type="region of interest" description="Disordered" evidence="2">
    <location>
        <begin position="131"/>
        <end position="218"/>
    </location>
</feature>
<feature type="compositionally biased region" description="Low complexity" evidence="2">
    <location>
        <begin position="453"/>
        <end position="469"/>
    </location>
</feature>
<reference evidence="4" key="1">
    <citation type="journal article" date="2018" name="Nat. Microbiol.">
        <title>Leveraging single-cell genomics to expand the fungal tree of life.</title>
        <authorList>
            <person name="Ahrendt S.R."/>
            <person name="Quandt C.A."/>
            <person name="Ciobanu D."/>
            <person name="Clum A."/>
            <person name="Salamov A."/>
            <person name="Andreopoulos B."/>
            <person name="Cheng J.F."/>
            <person name="Woyke T."/>
            <person name="Pelin A."/>
            <person name="Henrissat B."/>
            <person name="Reynolds N.K."/>
            <person name="Benny G.L."/>
            <person name="Smith M.E."/>
            <person name="James T.Y."/>
            <person name="Grigoriev I.V."/>
        </authorList>
    </citation>
    <scope>NUCLEOTIDE SEQUENCE [LARGE SCALE GENOMIC DNA]</scope>
    <source>
        <strain evidence="4">Benny S71-1</strain>
    </source>
</reference>
<keyword evidence="4" id="KW-1185">Reference proteome</keyword>
<organism evidence="3 4">
    <name type="scientific">Syncephalis pseudoplumigaleata</name>
    <dbReference type="NCBI Taxonomy" id="1712513"/>
    <lineage>
        <taxon>Eukaryota</taxon>
        <taxon>Fungi</taxon>
        <taxon>Fungi incertae sedis</taxon>
        <taxon>Zoopagomycota</taxon>
        <taxon>Zoopagomycotina</taxon>
        <taxon>Zoopagomycetes</taxon>
        <taxon>Zoopagales</taxon>
        <taxon>Piptocephalidaceae</taxon>
        <taxon>Syncephalis</taxon>
    </lineage>
</organism>
<sequence length="714" mass="78508">MSTDIPYLQAQVTKLRGEVKALKLAAANAEHAREAPPSTSPSRAASPSPNSPTAPGISSPLSPFRFRSSSMGNNTNNGNGSSNGSDAIPTSAARRIQELETEVTRITASYQHLLVQFENICQSNTTLQQASAQNELAKHDNERRRRHRRRHGRNDSTGVSESEYGEETESEAETISSIGDRSEQSVRSGNNHHHNNSSSNGIAARANHARSHSIASTSGDGSFMAMTSFQQQVEPVIEEYEKVVAGLEAQLRETSEAIREAESELQAYKERALRAEQTQEANGRELMELRAQLQQLENAHLLYREQMADAECAQAEIERLQRRVSDLEMQLEEERDATTAAIAAASEAASRMRTPDLRADHFAASNHSGRATPVLIRPTSSRASPAPIEAMLMREKSEERGQLHESRSLPPPSPQPATPPHRLTREGARTTEDVYLHPEDGYHRSGSAILLKSRSSSRGSRASSIPRASPVHDQHPISLDDQVEGEAIGIALHIGLALEHDAPRAHRYAERATARRIAMAKVRLRVQLELGPVGDDIVKVMLPVDIAVDDKFNLVAISAHKPRLLVHVHAMDHLSMLQCQRGKRACAHVARAHREHGHLGGIGEVVVGQIDEAVSHIDRGQLAEQHVIGQVACPYHRTPQHNNGHIERGEPGIRTAPFLVQNALVRRMHLDVVVLQLHQLRGHDRIQVDGLAQRVEQLLGRHEVGAPIVVLVDE</sequence>
<feature type="coiled-coil region" evidence="1">
    <location>
        <begin position="237"/>
        <end position="337"/>
    </location>
</feature>
<evidence type="ECO:0000256" key="1">
    <source>
        <dbReference type="SAM" id="Coils"/>
    </source>
</evidence>
<proteinExistence type="predicted"/>
<gene>
    <name evidence="3" type="ORF">SYNPS1DRAFT_26796</name>
</gene>
<dbReference type="OrthoDB" id="10627935at2759"/>
<feature type="compositionally biased region" description="Basic and acidic residues" evidence="2">
    <location>
        <begin position="392"/>
        <end position="407"/>
    </location>
</feature>
<feature type="region of interest" description="Disordered" evidence="2">
    <location>
        <begin position="453"/>
        <end position="475"/>
    </location>
</feature>
<feature type="region of interest" description="Disordered" evidence="2">
    <location>
        <begin position="362"/>
        <end position="425"/>
    </location>
</feature>
<keyword evidence="1" id="KW-0175">Coiled coil</keyword>
<name>A0A4P9Z4Y9_9FUNG</name>
<dbReference type="EMBL" id="KZ989188">
    <property type="protein sequence ID" value="RKP27545.1"/>
    <property type="molecule type" value="Genomic_DNA"/>
</dbReference>
<feature type="compositionally biased region" description="Low complexity" evidence="2">
    <location>
        <begin position="26"/>
        <end position="85"/>
    </location>
</feature>